<protein>
    <submittedName>
        <fullName evidence="1">Uncharacterized protein</fullName>
    </submittedName>
</protein>
<dbReference type="Proteomes" id="UP001241377">
    <property type="component" value="Unassembled WGS sequence"/>
</dbReference>
<gene>
    <name evidence="1" type="ORF">QFC19_005227</name>
</gene>
<organism evidence="1 2">
    <name type="scientific">Naganishia cerealis</name>
    <dbReference type="NCBI Taxonomy" id="610337"/>
    <lineage>
        <taxon>Eukaryota</taxon>
        <taxon>Fungi</taxon>
        <taxon>Dikarya</taxon>
        <taxon>Basidiomycota</taxon>
        <taxon>Agaricomycotina</taxon>
        <taxon>Tremellomycetes</taxon>
        <taxon>Filobasidiales</taxon>
        <taxon>Filobasidiaceae</taxon>
        <taxon>Naganishia</taxon>
    </lineage>
</organism>
<comment type="caution">
    <text evidence="1">The sequence shown here is derived from an EMBL/GenBank/DDBJ whole genome shotgun (WGS) entry which is preliminary data.</text>
</comment>
<accession>A0ACC2VQR0</accession>
<reference evidence="1" key="1">
    <citation type="submission" date="2023-04" db="EMBL/GenBank/DDBJ databases">
        <title>Draft Genome sequencing of Naganishia species isolated from polar environments using Oxford Nanopore Technology.</title>
        <authorList>
            <person name="Leo P."/>
            <person name="Venkateswaran K."/>
        </authorList>
    </citation>
    <scope>NUCLEOTIDE SEQUENCE</scope>
    <source>
        <strain evidence="1">MNA-CCFEE 5261</strain>
    </source>
</reference>
<evidence type="ECO:0000313" key="2">
    <source>
        <dbReference type="Proteomes" id="UP001241377"/>
    </source>
</evidence>
<proteinExistence type="predicted"/>
<dbReference type="EMBL" id="JASBWR010000058">
    <property type="protein sequence ID" value="KAJ9101451.1"/>
    <property type="molecule type" value="Genomic_DNA"/>
</dbReference>
<sequence length="742" mass="85303">MLFKNRLSSAIDLLEKCIWNTSISNEKDAKNSGTECIKVLNSTRIESLTSEQKWQLAAVSNFILEKFQNKQFKLTATEKMLWICSKLVYSPTKMEYYFPIITFNDKLTSSQFSPIIQEDNLRLPANTQATFNNLVFEDWSTNGIHDLCQDLVDNCSFVSAMLSLAKIDASYFLTLVHPNYNNEFYTTSLYFNGTIRRVNVKNSFPQVSDRARNLTVKSMSNANLHWPAIIEKAYLRVLGGDYDTSGSNLALDVFMLNKNWIPEVLPIKYDTTQLTKLAPLFQLKKVLLGLGTGKMSEALSKKLGLISQHDYVIEDIKDKISLRNTWASETSLREFLITMEDLTFFSYLYINWDISRMFRYMSNTIRVFRTPQIKQIHHLPQYSLCNPNSVSEEMWILLECHIPSPEFNVTSEIYETDVGEQVMMPNQYNCAFKNTSNSRVTLLKFNMLPKANYTMVLHFSQTVNVSMHLYNNISSQFNFKKAQPKCPLRFLESSLWSTHQIEDGVEGARGGGNWSMPTYIYNPQFDLVVETDTQVDLALYSEHGIYVNIDVFHSDSFDTGSSIRLFDPSKLIFQDKYSHECQVQTLLLLLGTYKVVISNYQNTAGNYFFHVFANSNISVKQIIPLLGIFLRRLVLQWNQSNRIKVYFDIEAYNSKMTIHLNATDNNSSSAYRPSIRGSIFDNKTLQGILLNEEWCDLPYGNFIDITLKSPGRYVLLVERFEQGSGSCTIQMGCNNQFTVVGW</sequence>
<keyword evidence="2" id="KW-1185">Reference proteome</keyword>
<evidence type="ECO:0000313" key="1">
    <source>
        <dbReference type="EMBL" id="KAJ9101451.1"/>
    </source>
</evidence>
<name>A0ACC2VQR0_9TREE</name>